<gene>
    <name evidence="8" type="ORF">B0H64DRAFT_352810</name>
</gene>
<feature type="coiled-coil region" evidence="5">
    <location>
        <begin position="1252"/>
        <end position="1279"/>
    </location>
</feature>
<dbReference type="InterPro" id="IPR002182">
    <property type="entry name" value="NB-ARC"/>
</dbReference>
<proteinExistence type="predicted"/>
<dbReference type="PANTHER" id="PTHR24185:SF1">
    <property type="entry name" value="CALCIUM-INDEPENDENT PHOSPHOLIPASE A2-GAMMA"/>
    <property type="match status" value="1"/>
</dbReference>
<dbReference type="SUPFAM" id="SSF48452">
    <property type="entry name" value="TPR-like"/>
    <property type="match status" value="1"/>
</dbReference>
<evidence type="ECO:0000256" key="4">
    <source>
        <dbReference type="PROSITE-ProRule" id="PRU01161"/>
    </source>
</evidence>
<evidence type="ECO:0000259" key="7">
    <source>
        <dbReference type="PROSITE" id="PS51635"/>
    </source>
</evidence>
<dbReference type="SUPFAM" id="SSF52540">
    <property type="entry name" value="P-loop containing nucleoside triphosphate hydrolases"/>
    <property type="match status" value="1"/>
</dbReference>
<keyword evidence="1 4" id="KW-0378">Hydrolase</keyword>
<evidence type="ECO:0000256" key="3">
    <source>
        <dbReference type="ARBA" id="ARBA00023098"/>
    </source>
</evidence>
<dbReference type="Pfam" id="PF01734">
    <property type="entry name" value="Patatin"/>
    <property type="match status" value="1"/>
</dbReference>
<dbReference type="SMART" id="SM00028">
    <property type="entry name" value="TPR"/>
    <property type="match status" value="5"/>
</dbReference>
<feature type="short sequence motif" description="GXSXG" evidence="4">
    <location>
        <begin position="57"/>
        <end position="61"/>
    </location>
</feature>
<evidence type="ECO:0000313" key="9">
    <source>
        <dbReference type="Proteomes" id="UP001278766"/>
    </source>
</evidence>
<dbReference type="SUPFAM" id="SSF52151">
    <property type="entry name" value="FabD/lysophospholipase-like"/>
    <property type="match status" value="1"/>
</dbReference>
<keyword evidence="2 4" id="KW-0442">Lipid degradation</keyword>
<feature type="short sequence motif" description="GXGXXG" evidence="4">
    <location>
        <begin position="17"/>
        <end position="22"/>
    </location>
</feature>
<dbReference type="GO" id="GO:0047499">
    <property type="term" value="F:calcium-independent phospholipase A2 activity"/>
    <property type="evidence" value="ECO:0007669"/>
    <property type="project" value="TreeGrafter"/>
</dbReference>
<feature type="region of interest" description="Disordered" evidence="6">
    <location>
        <begin position="930"/>
        <end position="958"/>
    </location>
</feature>
<feature type="compositionally biased region" description="Basic and acidic residues" evidence="6">
    <location>
        <begin position="1312"/>
        <end position="1324"/>
    </location>
</feature>
<dbReference type="Pfam" id="PF13424">
    <property type="entry name" value="TPR_12"/>
    <property type="match status" value="1"/>
</dbReference>
<comment type="caution">
    <text evidence="4">Lacks conserved residue(s) required for the propagation of feature annotation.</text>
</comment>
<dbReference type="GO" id="GO:0043531">
    <property type="term" value="F:ADP binding"/>
    <property type="evidence" value="ECO:0007669"/>
    <property type="project" value="InterPro"/>
</dbReference>
<dbReference type="GO" id="GO:0019369">
    <property type="term" value="P:arachidonate metabolic process"/>
    <property type="evidence" value="ECO:0007669"/>
    <property type="project" value="TreeGrafter"/>
</dbReference>
<feature type="active site" description="Nucleophile" evidence="4">
    <location>
        <position position="59"/>
    </location>
</feature>
<evidence type="ECO:0000256" key="1">
    <source>
        <dbReference type="ARBA" id="ARBA00022801"/>
    </source>
</evidence>
<reference evidence="8" key="2">
    <citation type="submission" date="2023-06" db="EMBL/GenBank/DDBJ databases">
        <authorList>
            <consortium name="Lawrence Berkeley National Laboratory"/>
            <person name="Haridas S."/>
            <person name="Hensen N."/>
            <person name="Bonometti L."/>
            <person name="Westerberg I."/>
            <person name="Brannstrom I.O."/>
            <person name="Guillou S."/>
            <person name="Cros-Aarteil S."/>
            <person name="Calhoun S."/>
            <person name="Kuo A."/>
            <person name="Mondo S."/>
            <person name="Pangilinan J."/>
            <person name="Riley R."/>
            <person name="Labutti K."/>
            <person name="Andreopoulos B."/>
            <person name="Lipzen A."/>
            <person name="Chen C."/>
            <person name="Yanf M."/>
            <person name="Daum C."/>
            <person name="Ng V."/>
            <person name="Clum A."/>
            <person name="Steindorff A."/>
            <person name="Ohm R."/>
            <person name="Martin F."/>
            <person name="Silar P."/>
            <person name="Natvig D."/>
            <person name="Lalanne C."/>
            <person name="Gautier V."/>
            <person name="Ament-Velasquez S.L."/>
            <person name="Kruys A."/>
            <person name="Hutchinson M.I."/>
            <person name="Powell A.J."/>
            <person name="Barry K."/>
            <person name="Miller A.N."/>
            <person name="Grigoriev I.V."/>
            <person name="Debuchy R."/>
            <person name="Gladieux P."/>
            <person name="Thoren M.H."/>
            <person name="Johannesson H."/>
        </authorList>
    </citation>
    <scope>NUCLEOTIDE SEQUENCE</scope>
    <source>
        <strain evidence="8">CBS 168.71</strain>
    </source>
</reference>
<dbReference type="GO" id="GO:0016042">
    <property type="term" value="P:lipid catabolic process"/>
    <property type="evidence" value="ECO:0007669"/>
    <property type="project" value="UniProtKB-UniRule"/>
</dbReference>
<dbReference type="Gene3D" id="3.40.1090.10">
    <property type="entry name" value="Cytosolic phospholipase A2 catalytic domain"/>
    <property type="match status" value="1"/>
</dbReference>
<evidence type="ECO:0000256" key="2">
    <source>
        <dbReference type="ARBA" id="ARBA00022963"/>
    </source>
</evidence>
<dbReference type="Pfam" id="PF00931">
    <property type="entry name" value="NB-ARC"/>
    <property type="match status" value="1"/>
</dbReference>
<dbReference type="RefSeq" id="XP_062664521.1">
    <property type="nucleotide sequence ID" value="XM_062801499.1"/>
</dbReference>
<feature type="compositionally biased region" description="Basic and acidic residues" evidence="6">
    <location>
        <begin position="1381"/>
        <end position="1394"/>
    </location>
</feature>
<evidence type="ECO:0000256" key="6">
    <source>
        <dbReference type="SAM" id="MobiDB-lite"/>
    </source>
</evidence>
<dbReference type="Proteomes" id="UP001278766">
    <property type="component" value="Unassembled WGS sequence"/>
</dbReference>
<feature type="active site" description="Proton acceptor" evidence="4">
    <location>
        <position position="202"/>
    </location>
</feature>
<dbReference type="PROSITE" id="PS51635">
    <property type="entry name" value="PNPLA"/>
    <property type="match status" value="1"/>
</dbReference>
<dbReference type="PANTHER" id="PTHR24185">
    <property type="entry name" value="CALCIUM-INDEPENDENT PHOSPHOLIPASE A2-GAMMA"/>
    <property type="match status" value="1"/>
</dbReference>
<dbReference type="GO" id="GO:0046486">
    <property type="term" value="P:glycerolipid metabolic process"/>
    <property type="evidence" value="ECO:0007669"/>
    <property type="project" value="UniProtKB-ARBA"/>
</dbReference>
<keyword evidence="9" id="KW-1185">Reference proteome</keyword>
<feature type="non-terminal residue" evidence="8">
    <location>
        <position position="1"/>
    </location>
</feature>
<keyword evidence="3 4" id="KW-0443">Lipid metabolism</keyword>
<dbReference type="InterPro" id="IPR011990">
    <property type="entry name" value="TPR-like_helical_dom_sf"/>
</dbReference>
<dbReference type="EMBL" id="JAUEPN010000001">
    <property type="protein sequence ID" value="KAK3301007.1"/>
    <property type="molecule type" value="Genomic_DNA"/>
</dbReference>
<dbReference type="InterPro" id="IPR027417">
    <property type="entry name" value="P-loop_NTPase"/>
</dbReference>
<reference evidence="8" key="1">
    <citation type="journal article" date="2023" name="Mol. Phylogenet. Evol.">
        <title>Genome-scale phylogeny and comparative genomics of the fungal order Sordariales.</title>
        <authorList>
            <person name="Hensen N."/>
            <person name="Bonometti L."/>
            <person name="Westerberg I."/>
            <person name="Brannstrom I.O."/>
            <person name="Guillou S."/>
            <person name="Cros-Aarteil S."/>
            <person name="Calhoun S."/>
            <person name="Haridas S."/>
            <person name="Kuo A."/>
            <person name="Mondo S."/>
            <person name="Pangilinan J."/>
            <person name="Riley R."/>
            <person name="LaButti K."/>
            <person name="Andreopoulos B."/>
            <person name="Lipzen A."/>
            <person name="Chen C."/>
            <person name="Yan M."/>
            <person name="Daum C."/>
            <person name="Ng V."/>
            <person name="Clum A."/>
            <person name="Steindorff A."/>
            <person name="Ohm R.A."/>
            <person name="Martin F."/>
            <person name="Silar P."/>
            <person name="Natvig D.O."/>
            <person name="Lalanne C."/>
            <person name="Gautier V."/>
            <person name="Ament-Velasquez S.L."/>
            <person name="Kruys A."/>
            <person name="Hutchinson M.I."/>
            <person name="Powell A.J."/>
            <person name="Barry K."/>
            <person name="Miller A.N."/>
            <person name="Grigoriev I.V."/>
            <person name="Debuchy R."/>
            <person name="Gladieux P."/>
            <person name="Hiltunen Thoren M."/>
            <person name="Johannesson H."/>
        </authorList>
    </citation>
    <scope>NUCLEOTIDE SEQUENCE</scope>
    <source>
        <strain evidence="8">CBS 168.71</strain>
    </source>
</reference>
<dbReference type="InterPro" id="IPR016035">
    <property type="entry name" value="Acyl_Trfase/lysoPLipase"/>
</dbReference>
<sequence length="1471" mass="164807">MPARNDEEAINLLSLDGGGVRGVASLLILHEMMVQIKESCGLANIPKPCEYFHMIGGTSTGGLIAIMLGRLRMSTEEALREYDQCSQKIFSSKNKKWTTATEKYKATALREVVEDLVRRRNMGEYLLDVSLDHDSKGQCFVCVMPAQKIGEPRRLRSFRSPGTDYDLEVKIWEAARATTAASVYFKPMAVKIGEHATEEFIDAAIGCNNPVIYLLQEAAAQIGNGRRLGCLISIGTGTRVVKIGRASTGLRNIGQLLKFGKELIGTLKNTATDGEDAHRRVQAKLGEHHNAYFRFNVPDVADKVGLDKYLQINTLKAATAAYLAQPLVAAQILNAAVGLGGNSSGHGLTLGHADGIDKDQVILTTQEAQSLGDISRFFMARDDILRKLDTCFPLRDTKGKPRREFLLYGMGGVGKTQIALKAADEFEERFEYVFQIDGTNGPSVNQSYARVCQQYCEEYSQTRTIPSGTIDEMKDAALKWIGGLSVEWLIIYDNHPDKDRLAPTLPRRNTGNIIYTSRSQGFLADLPSDCVCEVNSFSEKDGVELLLKIAGNEHLREDEEEMKALRASVVEVGCLPLAIEAMGSYLRKGDCTPLTYLQRFRDRQNRSELLSKPNADGSSPARPGLYTALDLSYDALLGLRRREGRGMMGTAARNALVALNLLCFYHNEEIPISMIERSAEERRSWGSHGVYPLSRLAGDPFMDATYLLACDYPSGRWNNIHFNLGVQILQQFSLVKRSRKGNTVSMHVMVQAWVQDKMAKETQKRLAQVARVVLIESIKPGWNRMDQAFLRFLPPHINACMAHETESVGHHYKYEALLDFKLGWYYYQQKQFSHAVDHFERMLRAWKCNSGGYSQTATYGLSLLGNVYHDMGRIGDAEAAYVELLEMLSLRKDDMLDDYKERMNRTEKDLKRQARHRRVARLLLLGRSNDQSVTDDGDQALAAPDTHISAGKRDNGPKPLIKTLEQTLEEVNAAAAPEPKRETLWEWDLEVGSVYAELASLLFDSGRLKTGRECLEQAIGIAKMDDGEHDFQIWTWEDELIRRSGGADLGYWNQRYKDVSALPPDLYEKFQGHEYAFVLPIGLAAAFLADGDLEGAYETYESVFKRAPLLYGPSDRKTLYLMRAMAECAAKRGLFEEAEELARKAVEVARAAYGRWHYQTARCLNTLAAIMVPQTLNLGPGSEYWNTTLEAYDAVRVAFWEGHPMAKKLKRRLEEFSSGGNETGEDLPEELFHEIVVRIFADGAPRSKKEYMKKASAAYREAKRELYQAEEKLEKNRLLQQRGANEGPQLPGDSTGRILHTVIESEGSENTETERRRKGKDKEIVTLSPIPETALDVKEEATLRPQISLTEESTDGEPLPGIKGKGKAAWEPAEVSQDANGVKREGDDGPPEKLGAAKHDLLWVLEYEIDLGSEWKTAGKPWIRVWELTKEGGGCKRMITGAVVGDGEPRWRRIRSWADLDDLVKPPDREM</sequence>
<evidence type="ECO:0000256" key="5">
    <source>
        <dbReference type="SAM" id="Coils"/>
    </source>
</evidence>
<name>A0AAE0LXB5_9PEZI</name>
<protein>
    <recommendedName>
        <fullName evidence="7">PNPLA domain-containing protein</fullName>
    </recommendedName>
</protein>
<dbReference type="Gene3D" id="1.25.40.10">
    <property type="entry name" value="Tetratricopeptide repeat domain"/>
    <property type="match status" value="2"/>
</dbReference>
<dbReference type="GO" id="GO:0016020">
    <property type="term" value="C:membrane"/>
    <property type="evidence" value="ECO:0007669"/>
    <property type="project" value="TreeGrafter"/>
</dbReference>
<evidence type="ECO:0000313" key="8">
    <source>
        <dbReference type="EMBL" id="KAK3301007.1"/>
    </source>
</evidence>
<dbReference type="Gene3D" id="3.40.50.300">
    <property type="entry name" value="P-loop containing nucleotide triphosphate hydrolases"/>
    <property type="match status" value="1"/>
</dbReference>
<dbReference type="CDD" id="cd07216">
    <property type="entry name" value="Pat17_PNPLA8_PNPLA9_like3"/>
    <property type="match status" value="1"/>
</dbReference>
<feature type="region of interest" description="Disordered" evidence="6">
    <location>
        <begin position="1302"/>
        <end position="1394"/>
    </location>
</feature>
<dbReference type="InterPro" id="IPR002641">
    <property type="entry name" value="PNPLA_dom"/>
</dbReference>
<dbReference type="InterPro" id="IPR019734">
    <property type="entry name" value="TPR_rpt"/>
</dbReference>
<dbReference type="GeneID" id="87838447"/>
<keyword evidence="5" id="KW-0175">Coiled coil</keyword>
<feature type="domain" description="PNPLA" evidence="7">
    <location>
        <begin position="13"/>
        <end position="215"/>
    </location>
</feature>
<comment type="caution">
    <text evidence="8">The sequence shown here is derived from an EMBL/GenBank/DDBJ whole genome shotgun (WGS) entry which is preliminary data.</text>
</comment>
<organism evidence="8 9">
    <name type="scientific">Chaetomium fimeti</name>
    <dbReference type="NCBI Taxonomy" id="1854472"/>
    <lineage>
        <taxon>Eukaryota</taxon>
        <taxon>Fungi</taxon>
        <taxon>Dikarya</taxon>
        <taxon>Ascomycota</taxon>
        <taxon>Pezizomycotina</taxon>
        <taxon>Sordariomycetes</taxon>
        <taxon>Sordariomycetidae</taxon>
        <taxon>Sordariales</taxon>
        <taxon>Chaetomiaceae</taxon>
        <taxon>Chaetomium</taxon>
    </lineage>
</organism>
<accession>A0AAE0LXB5</accession>